<keyword evidence="7" id="KW-0862">Zinc</keyword>
<evidence type="ECO:0000256" key="6">
    <source>
        <dbReference type="ARBA" id="ARBA00022801"/>
    </source>
</evidence>
<comment type="caution">
    <text evidence="13">The sequence shown here is derived from an EMBL/GenBank/DDBJ whole genome shotgun (WGS) entry which is preliminary data.</text>
</comment>
<dbReference type="InterPro" id="IPR050083">
    <property type="entry name" value="HtpX_protease"/>
</dbReference>
<feature type="domain" description="Peptidase M48" evidence="12">
    <location>
        <begin position="148"/>
        <end position="362"/>
    </location>
</feature>
<dbReference type="PANTHER" id="PTHR43221:SF2">
    <property type="entry name" value="PROTEASE HTPX HOMOLOG"/>
    <property type="match status" value="1"/>
</dbReference>
<evidence type="ECO:0000256" key="3">
    <source>
        <dbReference type="ARBA" id="ARBA00022670"/>
    </source>
</evidence>
<keyword evidence="6" id="KW-0378">Hydrolase</keyword>
<evidence type="ECO:0000256" key="8">
    <source>
        <dbReference type="ARBA" id="ARBA00022989"/>
    </source>
</evidence>
<accession>A0A4Y8L527</accession>
<dbReference type="PANTHER" id="PTHR43221">
    <property type="entry name" value="PROTEASE HTPX"/>
    <property type="match status" value="1"/>
</dbReference>
<dbReference type="OrthoDB" id="9789270at2"/>
<organism evidence="13 14">
    <name type="scientific">Dysgonomonas capnocytophagoides</name>
    <dbReference type="NCBI Taxonomy" id="45254"/>
    <lineage>
        <taxon>Bacteria</taxon>
        <taxon>Pseudomonadati</taxon>
        <taxon>Bacteroidota</taxon>
        <taxon>Bacteroidia</taxon>
        <taxon>Bacteroidales</taxon>
        <taxon>Dysgonomonadaceae</taxon>
        <taxon>Dysgonomonas</taxon>
    </lineage>
</organism>
<evidence type="ECO:0000256" key="11">
    <source>
        <dbReference type="SAM" id="Phobius"/>
    </source>
</evidence>
<protein>
    <recommendedName>
        <fullName evidence="12">Peptidase M48 domain-containing protein</fullName>
    </recommendedName>
</protein>
<dbReference type="CDD" id="cd07328">
    <property type="entry name" value="M48_Ste24p_like"/>
    <property type="match status" value="1"/>
</dbReference>
<dbReference type="GO" id="GO:0006508">
    <property type="term" value="P:proteolysis"/>
    <property type="evidence" value="ECO:0007669"/>
    <property type="project" value="UniProtKB-KW"/>
</dbReference>
<reference evidence="13 14" key="1">
    <citation type="submission" date="2019-03" db="EMBL/GenBank/DDBJ databases">
        <title>San Antonio Military Medical Center submission to MRSN (WRAIR), pending publication.</title>
        <authorList>
            <person name="Blyth D.M."/>
            <person name="Mccarthy S.L."/>
            <person name="Schall S.E."/>
            <person name="Stam J.A."/>
            <person name="Ong A.C."/>
            <person name="Mcgann P.T."/>
        </authorList>
    </citation>
    <scope>NUCLEOTIDE SEQUENCE [LARGE SCALE GENOMIC DNA]</scope>
    <source>
        <strain evidence="13 14">MRSN571793</strain>
    </source>
</reference>
<evidence type="ECO:0000259" key="12">
    <source>
        <dbReference type="Pfam" id="PF01435"/>
    </source>
</evidence>
<dbReference type="Pfam" id="PF01435">
    <property type="entry name" value="Peptidase_M48"/>
    <property type="match status" value="1"/>
</dbReference>
<feature type="transmembrane region" description="Helical" evidence="11">
    <location>
        <begin position="12"/>
        <end position="45"/>
    </location>
</feature>
<dbReference type="GO" id="GO:0004222">
    <property type="term" value="F:metalloendopeptidase activity"/>
    <property type="evidence" value="ECO:0007669"/>
    <property type="project" value="InterPro"/>
</dbReference>
<evidence type="ECO:0000256" key="1">
    <source>
        <dbReference type="ARBA" id="ARBA00001947"/>
    </source>
</evidence>
<feature type="transmembrane region" description="Helical" evidence="11">
    <location>
        <begin position="213"/>
        <end position="233"/>
    </location>
</feature>
<keyword evidence="10 11" id="KW-0472">Membrane</keyword>
<keyword evidence="9" id="KW-0482">Metalloprotease</keyword>
<dbReference type="InterPro" id="IPR001915">
    <property type="entry name" value="Peptidase_M48"/>
</dbReference>
<evidence type="ECO:0000256" key="5">
    <source>
        <dbReference type="ARBA" id="ARBA00022723"/>
    </source>
</evidence>
<dbReference type="STRING" id="1121485.GCA_000426485_00568"/>
<keyword evidence="3" id="KW-0645">Protease</keyword>
<dbReference type="GO" id="GO:0046872">
    <property type="term" value="F:metal ion binding"/>
    <property type="evidence" value="ECO:0007669"/>
    <property type="project" value="UniProtKB-KW"/>
</dbReference>
<evidence type="ECO:0000256" key="7">
    <source>
        <dbReference type="ARBA" id="ARBA00022833"/>
    </source>
</evidence>
<comment type="cofactor">
    <cofactor evidence="1">
        <name>Zn(2+)</name>
        <dbReference type="ChEBI" id="CHEBI:29105"/>
    </cofactor>
</comment>
<dbReference type="Gene3D" id="3.30.2010.10">
    <property type="entry name" value="Metalloproteases ('zincins'), catalytic domain"/>
    <property type="match status" value="1"/>
</dbReference>
<evidence type="ECO:0000256" key="2">
    <source>
        <dbReference type="ARBA" id="ARBA00022475"/>
    </source>
</evidence>
<feature type="transmembrane region" description="Helical" evidence="11">
    <location>
        <begin position="51"/>
        <end position="76"/>
    </location>
</feature>
<evidence type="ECO:0000313" key="13">
    <source>
        <dbReference type="EMBL" id="TFD96140.1"/>
    </source>
</evidence>
<evidence type="ECO:0000256" key="4">
    <source>
        <dbReference type="ARBA" id="ARBA00022692"/>
    </source>
</evidence>
<keyword evidence="4 11" id="KW-0812">Transmembrane</keyword>
<gene>
    <name evidence="13" type="ORF">E2605_11140</name>
</gene>
<dbReference type="Proteomes" id="UP000297861">
    <property type="component" value="Unassembled WGS sequence"/>
</dbReference>
<name>A0A4Y8L527_9BACT</name>
<proteinExistence type="predicted"/>
<keyword evidence="2" id="KW-1003">Cell membrane</keyword>
<dbReference type="EMBL" id="SOML01000006">
    <property type="protein sequence ID" value="TFD96140.1"/>
    <property type="molecule type" value="Genomic_DNA"/>
</dbReference>
<sequence>MEITQSTRFKKMAFNAIVAVIAFILVYILLILLAVSLTVACVIGGGLLILVFHNFISIILGLMLISLSFFILAFLFKYFFKRHKTDLSNLKEIDLKNYPALFSLIDGIIRETGTNFPKKVYLSEEVNASVFYDSGFWSLFLPVRKNLHIGIGLVNALTVQELKAILAHEFGHFSQRSMSVGSYVYYVNQIIYNMLYDNDSFNLMIQRWANASGYFAVSVKIAVAVIGGVQWILEKMYGFVNLHFMALSREMEFHADEVAAHVAGSRALEDALVRFDLTELAMNEVHNFYGERVQRNIGCKNIYANQIYVLNSLARRNKIPVKNDLPYIPLSAVDHYRLSKLNIEERWASHPSIQDRMLALENLNITKNEDRKELAIVLFPDVETIFEDFTRQIFSRVIYSSDDANLLSQQEFESEYEANACQYAFPAEYNGYYDNHTPQYFDTANLTESGNDRVEVSSLFGNELTDAIRDFRMLENDENTLSCILNGEISTRGFNYDGQKYKSRDAEYLITELQRKKEEVRQMIKENDITIYRTFYQQAKLKGKGPELKDRYTEFFRHSEICNKRVDIYNEIISATNFMRGDIDHQYLSSYFRILSRVEEKLRSEIKVMLEDLLSKNEMPENIKVSFDTYLSRNWSYAANESADAEYLDVLFNAISGYNYMTSKLFFVEKFNLLNYQINISQV</sequence>
<evidence type="ECO:0000256" key="9">
    <source>
        <dbReference type="ARBA" id="ARBA00023049"/>
    </source>
</evidence>
<keyword evidence="14" id="KW-1185">Reference proteome</keyword>
<dbReference type="AlphaFoldDB" id="A0A4Y8L527"/>
<keyword evidence="5" id="KW-0479">Metal-binding</keyword>
<evidence type="ECO:0000256" key="10">
    <source>
        <dbReference type="ARBA" id="ARBA00023136"/>
    </source>
</evidence>
<keyword evidence="8 11" id="KW-1133">Transmembrane helix</keyword>
<dbReference type="RefSeq" id="WP_026627831.1">
    <property type="nucleotide sequence ID" value="NZ_JAWZLG010000015.1"/>
</dbReference>
<evidence type="ECO:0000313" key="14">
    <source>
        <dbReference type="Proteomes" id="UP000297861"/>
    </source>
</evidence>